<evidence type="ECO:0000313" key="7">
    <source>
        <dbReference type="Proteomes" id="UP000183809"/>
    </source>
</evidence>
<proteinExistence type="inferred from homology"/>
<feature type="modified residue" description="N6-lipoyllysine" evidence="3">
    <location>
        <position position="108"/>
    </location>
</feature>
<dbReference type="InterPro" id="IPR033753">
    <property type="entry name" value="GCV_H/Fam206"/>
</dbReference>
<dbReference type="CDD" id="cd06848">
    <property type="entry name" value="GCS_H"/>
    <property type="match status" value="1"/>
</dbReference>
<comment type="cofactor">
    <cofactor evidence="4">
        <name>(R)-lipoate</name>
        <dbReference type="ChEBI" id="CHEBI:83088"/>
    </cofactor>
    <text evidence="4">Binds 1 lipoyl cofactor covalently.</text>
</comment>
<dbReference type="InterPro" id="IPR002930">
    <property type="entry name" value="GCV_H"/>
</dbReference>
<evidence type="ECO:0000256" key="1">
    <source>
        <dbReference type="ARBA" id="ARBA00009249"/>
    </source>
</evidence>
<evidence type="ECO:0000256" key="4">
    <source>
        <dbReference type="RuleBase" id="RU364055"/>
    </source>
</evidence>
<dbReference type="NCBIfam" id="TIGR00527">
    <property type="entry name" value="gcvH"/>
    <property type="match status" value="1"/>
</dbReference>
<comment type="function">
    <text evidence="4">The H protein shuttles the methylamine group of glycine from the P protein to the T protein.</text>
</comment>
<dbReference type="InterPro" id="IPR000089">
    <property type="entry name" value="Biotin_lipoyl"/>
</dbReference>
<evidence type="ECO:0000256" key="2">
    <source>
        <dbReference type="ARBA" id="ARBA00022823"/>
    </source>
</evidence>
<comment type="subunit">
    <text evidence="4">The glycine cleavage system is composed of four proteins: P, T, L and H.</text>
</comment>
<dbReference type="EMBL" id="MNUE01000051">
    <property type="protein sequence ID" value="OJD31157.1"/>
    <property type="molecule type" value="Genomic_DNA"/>
</dbReference>
<organism evidence="6 7">
    <name type="scientific">Diplodia corticola</name>
    <dbReference type="NCBI Taxonomy" id="236234"/>
    <lineage>
        <taxon>Eukaryota</taxon>
        <taxon>Fungi</taxon>
        <taxon>Dikarya</taxon>
        <taxon>Ascomycota</taxon>
        <taxon>Pezizomycotina</taxon>
        <taxon>Dothideomycetes</taxon>
        <taxon>Dothideomycetes incertae sedis</taxon>
        <taxon>Botryosphaeriales</taxon>
        <taxon>Botryosphaeriaceae</taxon>
        <taxon>Diplodia</taxon>
    </lineage>
</organism>
<keyword evidence="2 3" id="KW-0450">Lipoyl</keyword>
<keyword evidence="4" id="KW-0809">Transit peptide</keyword>
<reference evidence="6 7" key="1">
    <citation type="submission" date="2016-10" db="EMBL/GenBank/DDBJ databases">
        <title>Proteomics and genomics reveal pathogen-plant mechanisms compatible with a hemibiotrophic lifestyle of Diplodia corticola.</title>
        <authorList>
            <person name="Fernandes I."/>
            <person name="De Jonge R."/>
            <person name="Van De Peer Y."/>
            <person name="Devreese B."/>
            <person name="Alves A."/>
            <person name="Esteves A.C."/>
        </authorList>
    </citation>
    <scope>NUCLEOTIDE SEQUENCE [LARGE SCALE GENOMIC DNA]</scope>
    <source>
        <strain evidence="6 7">CBS 112549</strain>
    </source>
</reference>
<evidence type="ECO:0000259" key="5">
    <source>
        <dbReference type="PROSITE" id="PS50968"/>
    </source>
</evidence>
<dbReference type="STRING" id="236234.A0A1J9RUG6"/>
<comment type="similarity">
    <text evidence="1 4">Belongs to the GcvH family.</text>
</comment>
<accession>A0A1J9RUG6</accession>
<dbReference type="HAMAP" id="MF_00272">
    <property type="entry name" value="GcvH"/>
    <property type="match status" value="1"/>
</dbReference>
<feature type="domain" description="Lipoyl-binding" evidence="5">
    <location>
        <begin position="67"/>
        <end position="149"/>
    </location>
</feature>
<dbReference type="Gene3D" id="2.40.50.100">
    <property type="match status" value="1"/>
</dbReference>
<dbReference type="Proteomes" id="UP000183809">
    <property type="component" value="Unassembled WGS sequence"/>
</dbReference>
<protein>
    <recommendedName>
        <fullName evidence="4">Glycine cleavage system H protein</fullName>
    </recommendedName>
</protein>
<dbReference type="GO" id="GO:0019464">
    <property type="term" value="P:glycine decarboxylation via glycine cleavage system"/>
    <property type="evidence" value="ECO:0007669"/>
    <property type="project" value="UniProtKB-UniRule"/>
</dbReference>
<sequence length="172" mass="18671">MAARFSIARSARQLTSAARAPRPFVCRSAAPAWSKQSFRQFSASAATWEKKYTQGHEWVELSDDGKTFTFGITTYAANALGDVVYVELPSTDVDCSPDEAISAVESVKSASDIITPLGGRILEVNKVLEKTPAIINKSPEGDGWIAKIKLADGSDTNEGLMSAEEYKKFTEE</sequence>
<dbReference type="InterPro" id="IPR017453">
    <property type="entry name" value="GCV_H_sub"/>
</dbReference>
<dbReference type="GO" id="GO:0009249">
    <property type="term" value="P:protein lipoylation"/>
    <property type="evidence" value="ECO:0007669"/>
    <property type="project" value="TreeGrafter"/>
</dbReference>
<dbReference type="PROSITE" id="PS50968">
    <property type="entry name" value="BIOTINYL_LIPOYL"/>
    <property type="match status" value="1"/>
</dbReference>
<dbReference type="Pfam" id="PF01597">
    <property type="entry name" value="GCV_H"/>
    <property type="match status" value="1"/>
</dbReference>
<dbReference type="GeneID" id="31017208"/>
<dbReference type="PANTHER" id="PTHR11715:SF3">
    <property type="entry name" value="GLYCINE CLEAVAGE SYSTEM H PROTEIN-RELATED"/>
    <property type="match status" value="1"/>
</dbReference>
<evidence type="ECO:0000256" key="3">
    <source>
        <dbReference type="PIRSR" id="PIRSR617453-50"/>
    </source>
</evidence>
<dbReference type="RefSeq" id="XP_020127417.1">
    <property type="nucleotide sequence ID" value="XM_020276947.1"/>
</dbReference>
<name>A0A1J9RUG6_9PEZI</name>
<dbReference type="OrthoDB" id="10264154at2759"/>
<gene>
    <name evidence="6" type="ORF">BKCO1_5100029</name>
</gene>
<keyword evidence="7" id="KW-1185">Reference proteome</keyword>
<dbReference type="GO" id="GO:0005739">
    <property type="term" value="C:mitochondrion"/>
    <property type="evidence" value="ECO:0007669"/>
    <property type="project" value="UniProtKB-SubCell"/>
</dbReference>
<dbReference type="SUPFAM" id="SSF51230">
    <property type="entry name" value="Single hybrid motif"/>
    <property type="match status" value="1"/>
</dbReference>
<dbReference type="InterPro" id="IPR011053">
    <property type="entry name" value="Single_hybrid_motif"/>
</dbReference>
<dbReference type="PANTHER" id="PTHR11715">
    <property type="entry name" value="GLYCINE CLEAVAGE SYSTEM H PROTEIN"/>
    <property type="match status" value="1"/>
</dbReference>
<comment type="caution">
    <text evidence="6">The sequence shown here is derived from an EMBL/GenBank/DDBJ whole genome shotgun (WGS) entry which is preliminary data.</text>
</comment>
<dbReference type="GO" id="GO:0005960">
    <property type="term" value="C:glycine cleavage complex"/>
    <property type="evidence" value="ECO:0007669"/>
    <property type="project" value="UniProtKB-UniRule"/>
</dbReference>
<dbReference type="NCBIfam" id="NF002270">
    <property type="entry name" value="PRK01202.1"/>
    <property type="match status" value="1"/>
</dbReference>
<dbReference type="AlphaFoldDB" id="A0A1J9RUG6"/>
<comment type="subcellular location">
    <subcellularLocation>
        <location evidence="4">Mitochondrion</location>
    </subcellularLocation>
</comment>
<evidence type="ECO:0000313" key="6">
    <source>
        <dbReference type="EMBL" id="OJD31157.1"/>
    </source>
</evidence>
<keyword evidence="4" id="KW-0496">Mitochondrion</keyword>